<feature type="region of interest" description="Disordered" evidence="1">
    <location>
        <begin position="361"/>
        <end position="395"/>
    </location>
</feature>
<accession>A0A8C4X0I9</accession>
<feature type="compositionally biased region" description="Low complexity" evidence="1">
    <location>
        <begin position="375"/>
        <end position="391"/>
    </location>
</feature>
<evidence type="ECO:0000256" key="1">
    <source>
        <dbReference type="SAM" id="MobiDB-lite"/>
    </source>
</evidence>
<sequence>MDVRENSSHLVRSGRSITSLPISIPLSTVRGEGHGPGGCRSNGVGGAPGGTAGGGGKTSVEPQWGLPSKLPVRIPLNRVESPNNGKKVCQRGSPCVQHPHSPRATVDNSSIGSSSSNSSSNSSSKLAIAEPDPSPLPAQHPASWSHPLSGSGSDPLVDMRTLNDQCPIIHFLPCSPNENNGRSAEAGDGRRRLKKKRTCLVGPSNGKRRGGVGFRPPGSQNSGSPLNISSMVSAISQPLEISAISSPETPGPGGGEGELGAQSESRMELLGGAHDGLITFSGIGDPSASDESCISGHGVISPTLTPSGSPAVSASSGFSFSSPFAMASTSSGPSSNPFSSLSSFSLPPGLLLSVPSPQASAMTNNGLGQPPLVFSSTHTVSSTPSVSTTHTARPSITQQFPKKAVAFPNTSSLSPGHGFSSLLFPNLDISSGLGTNSNSNLSSAVAASQANVEVDEAPPSSGQALWLPVTMLPRLARS</sequence>
<proteinExistence type="predicted"/>
<evidence type="ECO:0000313" key="3">
    <source>
        <dbReference type="Proteomes" id="UP000694388"/>
    </source>
</evidence>
<feature type="region of interest" description="Disordered" evidence="1">
    <location>
        <begin position="26"/>
        <end position="159"/>
    </location>
</feature>
<keyword evidence="3" id="KW-1185">Reference proteome</keyword>
<feature type="compositionally biased region" description="Gly residues" evidence="1">
    <location>
        <begin position="34"/>
        <end position="57"/>
    </location>
</feature>
<name>A0A8C4X0I9_EPTBU</name>
<organism evidence="2 3">
    <name type="scientific">Eptatretus burgeri</name>
    <name type="common">Inshore hagfish</name>
    <dbReference type="NCBI Taxonomy" id="7764"/>
    <lineage>
        <taxon>Eukaryota</taxon>
        <taxon>Metazoa</taxon>
        <taxon>Chordata</taxon>
        <taxon>Craniata</taxon>
        <taxon>Vertebrata</taxon>
        <taxon>Cyclostomata</taxon>
        <taxon>Myxini</taxon>
        <taxon>Myxiniformes</taxon>
        <taxon>Myxinidae</taxon>
        <taxon>Eptatretinae</taxon>
        <taxon>Eptatretus</taxon>
    </lineage>
</organism>
<dbReference type="Proteomes" id="UP000694388">
    <property type="component" value="Unplaced"/>
</dbReference>
<dbReference type="Ensembl" id="ENSEBUT00000024378.1">
    <property type="protein sequence ID" value="ENSEBUP00000023802.1"/>
    <property type="gene ID" value="ENSEBUG00000014664.1"/>
</dbReference>
<dbReference type="AlphaFoldDB" id="A0A8C4X0I9"/>
<feature type="region of interest" description="Disordered" evidence="1">
    <location>
        <begin position="200"/>
        <end position="225"/>
    </location>
</feature>
<protein>
    <submittedName>
        <fullName evidence="2">Uncharacterized protein</fullName>
    </submittedName>
</protein>
<feature type="compositionally biased region" description="Low complexity" evidence="1">
    <location>
        <begin position="108"/>
        <end position="124"/>
    </location>
</feature>
<reference evidence="2" key="2">
    <citation type="submission" date="2025-09" db="UniProtKB">
        <authorList>
            <consortium name="Ensembl"/>
        </authorList>
    </citation>
    <scope>IDENTIFICATION</scope>
</reference>
<reference evidence="2" key="1">
    <citation type="submission" date="2025-08" db="UniProtKB">
        <authorList>
            <consortium name="Ensembl"/>
        </authorList>
    </citation>
    <scope>IDENTIFICATION</scope>
</reference>
<evidence type="ECO:0000313" key="2">
    <source>
        <dbReference type="Ensembl" id="ENSEBUP00000023802.1"/>
    </source>
</evidence>